<gene>
    <name evidence="3" type="ORF">BASA50_006957</name>
</gene>
<protein>
    <recommendedName>
        <fullName evidence="5">Monopolin complex subunit Csm1/Pcs1 C-terminal domain-containing protein</fullName>
    </recommendedName>
</protein>
<feature type="compositionally biased region" description="Polar residues" evidence="2">
    <location>
        <begin position="126"/>
        <end position="149"/>
    </location>
</feature>
<feature type="compositionally biased region" description="Polar residues" evidence="2">
    <location>
        <begin position="108"/>
        <end position="117"/>
    </location>
</feature>
<feature type="coiled-coil region" evidence="1">
    <location>
        <begin position="391"/>
        <end position="418"/>
    </location>
</feature>
<comment type="caution">
    <text evidence="3">The sequence shown here is derived from an EMBL/GenBank/DDBJ whole genome shotgun (WGS) entry which is preliminary data.</text>
</comment>
<keyword evidence="4" id="KW-1185">Reference proteome</keyword>
<feature type="compositionally biased region" description="Basic residues" evidence="2">
    <location>
        <begin position="187"/>
        <end position="197"/>
    </location>
</feature>
<reference evidence="3 4" key="1">
    <citation type="submission" date="2021-02" db="EMBL/GenBank/DDBJ databases">
        <title>Variation within the Batrachochytrium salamandrivorans European outbreak.</title>
        <authorList>
            <person name="Kelly M."/>
            <person name="Pasmans F."/>
            <person name="Shea T.P."/>
            <person name="Munoz J.F."/>
            <person name="Carranza S."/>
            <person name="Cuomo C.A."/>
            <person name="Martel A."/>
        </authorList>
    </citation>
    <scope>NUCLEOTIDE SEQUENCE [LARGE SCALE GENOMIC DNA]</scope>
    <source>
        <strain evidence="3 4">AMFP18/2</strain>
    </source>
</reference>
<proteinExistence type="predicted"/>
<dbReference type="Proteomes" id="UP001648503">
    <property type="component" value="Unassembled WGS sequence"/>
</dbReference>
<keyword evidence="1" id="KW-0175">Coiled coil</keyword>
<evidence type="ECO:0000313" key="4">
    <source>
        <dbReference type="Proteomes" id="UP001648503"/>
    </source>
</evidence>
<dbReference type="EMBL" id="JAFCIX010000340">
    <property type="protein sequence ID" value="KAH6594051.1"/>
    <property type="molecule type" value="Genomic_DNA"/>
</dbReference>
<feature type="region of interest" description="Disordered" evidence="2">
    <location>
        <begin position="39"/>
        <end position="211"/>
    </location>
</feature>
<dbReference type="Gene3D" id="3.90.1150.80">
    <property type="match status" value="1"/>
</dbReference>
<feature type="compositionally biased region" description="Basic and acidic residues" evidence="2">
    <location>
        <begin position="56"/>
        <end position="84"/>
    </location>
</feature>
<dbReference type="CDD" id="cd14686">
    <property type="entry name" value="bZIP"/>
    <property type="match status" value="1"/>
</dbReference>
<evidence type="ECO:0008006" key="5">
    <source>
        <dbReference type="Google" id="ProtNLM"/>
    </source>
</evidence>
<sequence length="616" mass="68407">MNSPSRNPLHRAGTHKTSSLLLSAALANQVSDKAFLVSPMSKAAVRATTITSNRQSKPESEKENMDSPYKRKRIPPREFWRVGDQDSQSDNDGDAMEPVQLDAEKPSHTTAAVVNSKRSSKPASKLHSSGDASHGTSLTTSDVKSSNTLFKKPTAAPTRPSADARADHTSSSIVDIPSGDELVDSKVRRKKLRKRAKRSNDATCTPNTNETMASATTLGLDAEDPNGLVSEVVPIARSDDSLADTEVDHQIQVNPASIQKEASAIDAQVPSEPLSVPKPPIQKSSKGAHMLHVAADIPTVSELQIPKQPLSYHRSSRDAVKMHSKATMTVAISTPTSHMDDTEISKIKCDLEVTRRQYKELCDVGIVEAEAKFREFQLAADERYHTSIAYAEELEKENRRLLERIDALSAENVELRQSALMSKKESRSVQTDDHDVSKEVVDKQVHDSYVEESREIQTRYEVETTDLRKEVDALKSRLAESVALSVQDKCTDDPKVSSGILEKTCRVYKAFTGIHIQSVDRVVRSMEDSDGESSDQPFDEFKCLQKGPGQDIVFSFFVPCNKDWLTCIFTPESVTQADDVKKRHVELPMFMQEEIEFTLDMTQCFFSRITAYLYDS</sequence>
<dbReference type="CDD" id="cd23787">
    <property type="entry name" value="RWD_CSM1"/>
    <property type="match status" value="1"/>
</dbReference>
<dbReference type="InterPro" id="IPR038608">
    <property type="entry name" value="Csm1/Pcs1_C_sf"/>
</dbReference>
<organism evidence="3 4">
    <name type="scientific">Batrachochytrium salamandrivorans</name>
    <dbReference type="NCBI Taxonomy" id="1357716"/>
    <lineage>
        <taxon>Eukaryota</taxon>
        <taxon>Fungi</taxon>
        <taxon>Fungi incertae sedis</taxon>
        <taxon>Chytridiomycota</taxon>
        <taxon>Chytridiomycota incertae sedis</taxon>
        <taxon>Chytridiomycetes</taxon>
        <taxon>Rhizophydiales</taxon>
        <taxon>Rhizophydiales incertae sedis</taxon>
        <taxon>Batrachochytrium</taxon>
    </lineage>
</organism>
<evidence type="ECO:0000256" key="1">
    <source>
        <dbReference type="SAM" id="Coils"/>
    </source>
</evidence>
<name>A0ABQ8F903_9FUNG</name>
<feature type="compositionally biased region" description="Polar residues" evidence="2">
    <location>
        <begin position="201"/>
        <end position="211"/>
    </location>
</feature>
<accession>A0ABQ8F903</accession>
<evidence type="ECO:0000313" key="3">
    <source>
        <dbReference type="EMBL" id="KAH6594051.1"/>
    </source>
</evidence>
<evidence type="ECO:0000256" key="2">
    <source>
        <dbReference type="SAM" id="MobiDB-lite"/>
    </source>
</evidence>